<dbReference type="CDD" id="cd06581">
    <property type="entry name" value="TM_PBP1_LivM_like"/>
    <property type="match status" value="1"/>
</dbReference>
<evidence type="ECO:0000313" key="7">
    <source>
        <dbReference type="EMBL" id="SFK79333.1"/>
    </source>
</evidence>
<proteinExistence type="predicted"/>
<dbReference type="GO" id="GO:0015658">
    <property type="term" value="F:branched-chain amino acid transmembrane transporter activity"/>
    <property type="evidence" value="ECO:0007669"/>
    <property type="project" value="InterPro"/>
</dbReference>
<keyword evidence="5 6" id="KW-0472">Membrane</keyword>
<evidence type="ECO:0000256" key="1">
    <source>
        <dbReference type="ARBA" id="ARBA00004651"/>
    </source>
</evidence>
<evidence type="ECO:0000256" key="4">
    <source>
        <dbReference type="ARBA" id="ARBA00022989"/>
    </source>
</evidence>
<reference evidence="7 8" key="1">
    <citation type="submission" date="2016-10" db="EMBL/GenBank/DDBJ databases">
        <authorList>
            <person name="de Groot N.N."/>
        </authorList>
    </citation>
    <scope>NUCLEOTIDE SEQUENCE [LARGE SCALE GENOMIC DNA]</scope>
    <source>
        <strain evidence="7 8">DSM 19981</strain>
    </source>
</reference>
<comment type="subcellular location">
    <subcellularLocation>
        <location evidence="1">Cell membrane</location>
        <topology evidence="1">Multi-pass membrane protein</topology>
    </subcellularLocation>
</comment>
<dbReference type="EMBL" id="FOSQ01000007">
    <property type="protein sequence ID" value="SFK79333.1"/>
    <property type="molecule type" value="Genomic_DNA"/>
</dbReference>
<dbReference type="InterPro" id="IPR001851">
    <property type="entry name" value="ABC_transp_permease"/>
</dbReference>
<feature type="transmembrane region" description="Helical" evidence="6">
    <location>
        <begin position="42"/>
        <end position="73"/>
    </location>
</feature>
<sequence length="315" mass="33156">MRQLRSELPALLLLGALALAPFVGFGEGYVLTLLARAMILAMAAVALSLLVGGAGLVSMGHAAMMGFGAYAVVILDDARIVEAHVVLPVAILAAAGFALVTGAVAVRTSGVHFIMITLAFGQMAFFTATSLAGYGGDDGYTLYARNTVAGGRLLENKLAFHYVCLGALTASWLLCRMLLASRFGRVLRAVKGNPMRAQALGFDPYPYRLTAYVIAGAIGGAAGFLFANAAEFVAPAYISWQRSGELLFMVILGGLSGLHGALLGALGFVLLEEWLSHQWEHWRILFGVLLILAVLFLPNGLSGIPGQVAKGFRRG</sequence>
<keyword evidence="2" id="KW-1003">Cell membrane</keyword>
<organism evidence="7 8">
    <name type="scientific">Falsiroseomonas stagni DSM 19981</name>
    <dbReference type="NCBI Taxonomy" id="1123062"/>
    <lineage>
        <taxon>Bacteria</taxon>
        <taxon>Pseudomonadati</taxon>
        <taxon>Pseudomonadota</taxon>
        <taxon>Alphaproteobacteria</taxon>
        <taxon>Acetobacterales</taxon>
        <taxon>Roseomonadaceae</taxon>
        <taxon>Falsiroseomonas</taxon>
    </lineage>
</organism>
<protein>
    <submittedName>
        <fullName evidence="7">Branched-chain amino acid transport system permease protein</fullName>
    </submittedName>
</protein>
<feature type="transmembrane region" description="Helical" evidence="6">
    <location>
        <begin position="246"/>
        <end position="270"/>
    </location>
</feature>
<dbReference type="GO" id="GO:0005886">
    <property type="term" value="C:plasma membrane"/>
    <property type="evidence" value="ECO:0007669"/>
    <property type="project" value="UniProtKB-SubCell"/>
</dbReference>
<keyword evidence="3 6" id="KW-0812">Transmembrane</keyword>
<feature type="transmembrane region" description="Helical" evidence="6">
    <location>
        <begin position="85"/>
        <end position="106"/>
    </location>
</feature>
<feature type="transmembrane region" description="Helical" evidence="6">
    <location>
        <begin position="282"/>
        <end position="304"/>
    </location>
</feature>
<dbReference type="RefSeq" id="WP_092961358.1">
    <property type="nucleotide sequence ID" value="NZ_FOSQ01000007.1"/>
</dbReference>
<feature type="transmembrane region" description="Helical" evidence="6">
    <location>
        <begin position="158"/>
        <end position="179"/>
    </location>
</feature>
<dbReference type="Proteomes" id="UP000199473">
    <property type="component" value="Unassembled WGS sequence"/>
</dbReference>
<dbReference type="PANTHER" id="PTHR30482:SF17">
    <property type="entry name" value="ABC TRANSPORTER ATP-BINDING PROTEIN"/>
    <property type="match status" value="1"/>
</dbReference>
<keyword evidence="4 6" id="KW-1133">Transmembrane helix</keyword>
<dbReference type="AlphaFoldDB" id="A0A1I4CEY6"/>
<dbReference type="PANTHER" id="PTHR30482">
    <property type="entry name" value="HIGH-AFFINITY BRANCHED-CHAIN AMINO ACID TRANSPORT SYSTEM PERMEASE"/>
    <property type="match status" value="1"/>
</dbReference>
<name>A0A1I4CEY6_9PROT</name>
<dbReference type="Pfam" id="PF02653">
    <property type="entry name" value="BPD_transp_2"/>
    <property type="match status" value="1"/>
</dbReference>
<feature type="transmembrane region" description="Helical" evidence="6">
    <location>
        <begin position="112"/>
        <end position="137"/>
    </location>
</feature>
<dbReference type="InterPro" id="IPR043428">
    <property type="entry name" value="LivM-like"/>
</dbReference>
<evidence type="ECO:0000256" key="2">
    <source>
        <dbReference type="ARBA" id="ARBA00022475"/>
    </source>
</evidence>
<gene>
    <name evidence="7" type="ORF">SAMN02745775_107173</name>
</gene>
<accession>A0A1I4CEY6</accession>
<evidence type="ECO:0000256" key="3">
    <source>
        <dbReference type="ARBA" id="ARBA00022692"/>
    </source>
</evidence>
<dbReference type="OrthoDB" id="9804361at2"/>
<evidence type="ECO:0000313" key="8">
    <source>
        <dbReference type="Proteomes" id="UP000199473"/>
    </source>
</evidence>
<keyword evidence="8" id="KW-1185">Reference proteome</keyword>
<feature type="transmembrane region" description="Helical" evidence="6">
    <location>
        <begin position="209"/>
        <end position="234"/>
    </location>
</feature>
<evidence type="ECO:0000256" key="5">
    <source>
        <dbReference type="ARBA" id="ARBA00023136"/>
    </source>
</evidence>
<evidence type="ECO:0000256" key="6">
    <source>
        <dbReference type="SAM" id="Phobius"/>
    </source>
</evidence>
<dbReference type="STRING" id="1123062.SAMN02745775_107173"/>